<dbReference type="SUPFAM" id="SSF53955">
    <property type="entry name" value="Lysozyme-like"/>
    <property type="match status" value="1"/>
</dbReference>
<dbReference type="Pfam" id="PF01464">
    <property type="entry name" value="SLT"/>
    <property type="match status" value="1"/>
</dbReference>
<dbReference type="GO" id="GO:0016020">
    <property type="term" value="C:membrane"/>
    <property type="evidence" value="ECO:0007669"/>
    <property type="project" value="InterPro"/>
</dbReference>
<accession>A0A2U2C1L3</accession>
<dbReference type="InterPro" id="IPR008258">
    <property type="entry name" value="Transglycosylase_SLT_dom_1"/>
</dbReference>
<dbReference type="GO" id="GO:0000270">
    <property type="term" value="P:peptidoglycan metabolic process"/>
    <property type="evidence" value="ECO:0007669"/>
    <property type="project" value="InterPro"/>
</dbReference>
<dbReference type="STRING" id="28200.GCA_001572935_01062"/>
<comment type="similarity">
    <text evidence="1">Belongs to the transglycosylase Slt family.</text>
</comment>
<evidence type="ECO:0000313" key="5">
    <source>
        <dbReference type="Proteomes" id="UP000245014"/>
    </source>
</evidence>
<evidence type="ECO:0000256" key="1">
    <source>
        <dbReference type="ARBA" id="ARBA00007734"/>
    </source>
</evidence>
<sequence>MRKITLLALFIGLLQAENFQEYKKEQESNFQKKIDSFNAQKNRDLNSFNLYKENSLKEFEEYKKAQQEAFDEFKNEASKFWEVAKMPTAKSLVNYTDDKKTRGEIDFENERIVVETIASSYEEASKNLKKELALLASIDTDEFNRIDPFEKKLSNIKPKSSIVSSSLKNESILSNVIFGKKPTNKELNIYTNKNINNQTIKVRNNPKVPNQKVYSVVVAMPSDAMVKKSKEYESEVTKQGKIREIPKSLIFAIMHSESSFNPKARSHIPAFGLMQIVPSSAGRDVYNFLYKEEKLVSDTYLYNSTNNITMGTAYLHMLYYKYLSRITNDESRLYCAIAAYNTGAGNVARTFSKTTNMANAAPIINSMTPKQVYNKLLKDLPYDETKNYLQKVTARMHSYSEIYGKN</sequence>
<feature type="domain" description="Murein transglycosylase-C N-terminal" evidence="3">
    <location>
        <begin position="67"/>
        <end position="162"/>
    </location>
</feature>
<dbReference type="PROSITE" id="PS00922">
    <property type="entry name" value="TRANSGLYCOSYLASE"/>
    <property type="match status" value="1"/>
</dbReference>
<dbReference type="Gene3D" id="1.10.530.10">
    <property type="match status" value="1"/>
</dbReference>
<dbReference type="InterPro" id="IPR024570">
    <property type="entry name" value="Murein_transglycosylaseC_N"/>
</dbReference>
<dbReference type="Pfam" id="PF11873">
    <property type="entry name" value="Mltc_N"/>
    <property type="match status" value="1"/>
</dbReference>
<protein>
    <submittedName>
        <fullName evidence="4">DUF3393 domain-containing protein</fullName>
    </submittedName>
</protein>
<dbReference type="PANTHER" id="PTHR37423:SF2">
    <property type="entry name" value="MEMBRANE-BOUND LYTIC MUREIN TRANSGLYCOSYLASE C"/>
    <property type="match status" value="1"/>
</dbReference>
<evidence type="ECO:0000259" key="3">
    <source>
        <dbReference type="Pfam" id="PF11873"/>
    </source>
</evidence>
<dbReference type="InterPro" id="IPR023346">
    <property type="entry name" value="Lysozyme-like_dom_sf"/>
</dbReference>
<reference evidence="4 5" key="1">
    <citation type="submission" date="2018-05" db="EMBL/GenBank/DDBJ databases">
        <title>Antimicrobial susceptibility testing and genomic analysis of Arcobacter skirrowii strains and one Arcobacter butzleri isolated from German poultry farms.</title>
        <authorList>
            <person name="Haenel I."/>
            <person name="Hotzel H."/>
            <person name="Tomaso H."/>
            <person name="Busch A."/>
        </authorList>
    </citation>
    <scope>NUCLEOTIDE SEQUENCE [LARGE SCALE GENOMIC DNA]</scope>
    <source>
        <strain evidence="5">v</strain>
    </source>
</reference>
<evidence type="ECO:0000313" key="4">
    <source>
        <dbReference type="EMBL" id="PWE22220.1"/>
    </source>
</evidence>
<organism evidence="4 5">
    <name type="scientific">Aliarcobacter skirrowii</name>
    <dbReference type="NCBI Taxonomy" id="28200"/>
    <lineage>
        <taxon>Bacteria</taxon>
        <taxon>Pseudomonadati</taxon>
        <taxon>Campylobacterota</taxon>
        <taxon>Epsilonproteobacteria</taxon>
        <taxon>Campylobacterales</taxon>
        <taxon>Arcobacteraceae</taxon>
        <taxon>Aliarcobacter</taxon>
    </lineage>
</organism>
<dbReference type="CDD" id="cd16893">
    <property type="entry name" value="LT_MltC_MltE"/>
    <property type="match status" value="1"/>
</dbReference>
<dbReference type="AlphaFoldDB" id="A0A2U2C1L3"/>
<dbReference type="InterPro" id="IPR000189">
    <property type="entry name" value="Transglyc_AS"/>
</dbReference>
<dbReference type="Proteomes" id="UP000245014">
    <property type="component" value="Unassembled WGS sequence"/>
</dbReference>
<evidence type="ECO:0000259" key="2">
    <source>
        <dbReference type="Pfam" id="PF01464"/>
    </source>
</evidence>
<proteinExistence type="inferred from homology"/>
<comment type="caution">
    <text evidence="4">The sequence shown here is derived from an EMBL/GenBank/DDBJ whole genome shotgun (WGS) entry which is preliminary data.</text>
</comment>
<dbReference type="EMBL" id="QEYI01000002">
    <property type="protein sequence ID" value="PWE22220.1"/>
    <property type="molecule type" value="Genomic_DNA"/>
</dbReference>
<feature type="domain" description="Transglycosylase SLT" evidence="2">
    <location>
        <begin position="238"/>
        <end position="357"/>
    </location>
</feature>
<dbReference type="GO" id="GO:0008933">
    <property type="term" value="F:peptidoglycan lytic transglycosylase activity"/>
    <property type="evidence" value="ECO:0007669"/>
    <property type="project" value="InterPro"/>
</dbReference>
<dbReference type="PANTHER" id="PTHR37423">
    <property type="entry name" value="SOLUBLE LYTIC MUREIN TRANSGLYCOSYLASE-RELATED"/>
    <property type="match status" value="1"/>
</dbReference>
<name>A0A2U2C1L3_9BACT</name>
<dbReference type="RefSeq" id="WP_109065990.1">
    <property type="nucleotide sequence ID" value="NZ_QEYG01000025.1"/>
</dbReference>
<gene>
    <name evidence="4" type="ORF">DF188_03670</name>
</gene>